<reference evidence="2" key="1">
    <citation type="journal article" date="2019" name="Int. J. Syst. Evol. Microbiol.">
        <title>The Global Catalogue of Microorganisms (GCM) 10K type strain sequencing project: providing services to taxonomists for standard genome sequencing and annotation.</title>
        <authorList>
            <consortium name="The Broad Institute Genomics Platform"/>
            <consortium name="The Broad Institute Genome Sequencing Center for Infectious Disease"/>
            <person name="Wu L."/>
            <person name="Ma J."/>
        </authorList>
    </citation>
    <scope>NUCLEOTIDE SEQUENCE [LARGE SCALE GENOMIC DNA]</scope>
    <source>
        <strain evidence="2">JCM 9088</strain>
    </source>
</reference>
<name>A0ABP6J628_9ACTN</name>
<evidence type="ECO:0000313" key="2">
    <source>
        <dbReference type="Proteomes" id="UP001500403"/>
    </source>
</evidence>
<dbReference type="EMBL" id="BAAAUD010000005">
    <property type="protein sequence ID" value="GAA2922792.1"/>
    <property type="molecule type" value="Genomic_DNA"/>
</dbReference>
<organism evidence="1 2">
    <name type="scientific">Streptomyces enissocaesilis</name>
    <dbReference type="NCBI Taxonomy" id="332589"/>
    <lineage>
        <taxon>Bacteria</taxon>
        <taxon>Bacillati</taxon>
        <taxon>Actinomycetota</taxon>
        <taxon>Actinomycetes</taxon>
        <taxon>Kitasatosporales</taxon>
        <taxon>Streptomycetaceae</taxon>
        <taxon>Streptomyces</taxon>
        <taxon>Streptomyces rochei group</taxon>
    </lineage>
</organism>
<dbReference type="Proteomes" id="UP001500403">
    <property type="component" value="Unassembled WGS sequence"/>
</dbReference>
<sequence>MPEGTRVSLVVFECGRLQPDAAGLERLVAGRGTEVRAIGTDGALGAAAVVTLR</sequence>
<dbReference type="RefSeq" id="WP_344489479.1">
    <property type="nucleotide sequence ID" value="NZ_BAAAUD010000005.1"/>
</dbReference>
<protein>
    <submittedName>
        <fullName evidence="1">Uncharacterized protein</fullName>
    </submittedName>
</protein>
<evidence type="ECO:0000313" key="1">
    <source>
        <dbReference type="EMBL" id="GAA2922792.1"/>
    </source>
</evidence>
<proteinExistence type="predicted"/>
<accession>A0ABP6J628</accession>
<gene>
    <name evidence="1" type="ORF">GCM10010446_03740</name>
</gene>
<keyword evidence="2" id="KW-1185">Reference proteome</keyword>
<comment type="caution">
    <text evidence="1">The sequence shown here is derived from an EMBL/GenBank/DDBJ whole genome shotgun (WGS) entry which is preliminary data.</text>
</comment>